<accession>A0ACB9Z0G4</accession>
<evidence type="ECO:0000313" key="1">
    <source>
        <dbReference type="EMBL" id="KAI4865129.1"/>
    </source>
</evidence>
<protein>
    <submittedName>
        <fullName evidence="1">Uncharacterized protein</fullName>
    </submittedName>
</protein>
<dbReference type="Proteomes" id="UP001497700">
    <property type="component" value="Unassembled WGS sequence"/>
</dbReference>
<keyword evidence="2" id="KW-1185">Reference proteome</keyword>
<sequence length="449" mass="46565">MAAMDIDSDSPQPRATTMAANDDDDDGHLGGGSAAADPVVASYDVFTNPLLPENRRLLVLQHPNKQGPVRVPYPQVGEVRVKNRSGMLEVDVPVSHAHADYDRDKGLRWGGALARSVAAKDGGTHGLAGGFGVGVPTRGAGGGRGGGGGGSGGSGGKTVDLERELSMLGWNEAVRQDKVLRTQTLGGQFPIEKETNCRWMVGVFKGDQLYLTPASSLIHLRPQLHHLDAYAEQERLSRPREGAGGAGGPGGAGAGAGKEGAGAAGGGAGQGGGGAAKAIHMSIKSAGADSGEVAVDTMIERLRKVQTEPWIKLKYEHENSEKAWSMYENHLIYASAKDASGAEHNDGGKGKEKENAASTVAVAHEEQYRAQWGEEEFLKAVSGLGDNQQGDGKFQGDDEVQIKAEIIDQDPTRRAGTARGRGGKAAPGAAAASATKRGARGGKSVAFKD</sequence>
<dbReference type="EMBL" id="MU393476">
    <property type="protein sequence ID" value="KAI4865129.1"/>
    <property type="molecule type" value="Genomic_DNA"/>
</dbReference>
<reference evidence="1 2" key="1">
    <citation type="journal article" date="2022" name="New Phytol.">
        <title>Ecological generalism drives hyperdiversity of secondary metabolite gene clusters in xylarialean endophytes.</title>
        <authorList>
            <person name="Franco M.E.E."/>
            <person name="Wisecaver J.H."/>
            <person name="Arnold A.E."/>
            <person name="Ju Y.M."/>
            <person name="Slot J.C."/>
            <person name="Ahrendt S."/>
            <person name="Moore L.P."/>
            <person name="Eastman K.E."/>
            <person name="Scott K."/>
            <person name="Konkel Z."/>
            <person name="Mondo S.J."/>
            <person name="Kuo A."/>
            <person name="Hayes R.D."/>
            <person name="Haridas S."/>
            <person name="Andreopoulos B."/>
            <person name="Riley R."/>
            <person name="LaButti K."/>
            <person name="Pangilinan J."/>
            <person name="Lipzen A."/>
            <person name="Amirebrahimi M."/>
            <person name="Yan J."/>
            <person name="Adam C."/>
            <person name="Keymanesh K."/>
            <person name="Ng V."/>
            <person name="Louie K."/>
            <person name="Northen T."/>
            <person name="Drula E."/>
            <person name="Henrissat B."/>
            <person name="Hsieh H.M."/>
            <person name="Youens-Clark K."/>
            <person name="Lutzoni F."/>
            <person name="Miadlikowska J."/>
            <person name="Eastwood D.C."/>
            <person name="Hamelin R.C."/>
            <person name="Grigoriev I.V."/>
            <person name="U'Ren J.M."/>
        </authorList>
    </citation>
    <scope>NUCLEOTIDE SEQUENCE [LARGE SCALE GENOMIC DNA]</scope>
    <source>
        <strain evidence="1 2">CBS 119005</strain>
    </source>
</reference>
<name>A0ACB9Z0G4_9PEZI</name>
<organism evidence="1 2">
    <name type="scientific">Hypoxylon rubiginosum</name>
    <dbReference type="NCBI Taxonomy" id="110542"/>
    <lineage>
        <taxon>Eukaryota</taxon>
        <taxon>Fungi</taxon>
        <taxon>Dikarya</taxon>
        <taxon>Ascomycota</taxon>
        <taxon>Pezizomycotina</taxon>
        <taxon>Sordariomycetes</taxon>
        <taxon>Xylariomycetidae</taxon>
        <taxon>Xylariales</taxon>
        <taxon>Hypoxylaceae</taxon>
        <taxon>Hypoxylon</taxon>
    </lineage>
</organism>
<evidence type="ECO:0000313" key="2">
    <source>
        <dbReference type="Proteomes" id="UP001497700"/>
    </source>
</evidence>
<comment type="caution">
    <text evidence="1">The sequence shown here is derived from an EMBL/GenBank/DDBJ whole genome shotgun (WGS) entry which is preliminary data.</text>
</comment>
<gene>
    <name evidence="1" type="ORF">F4820DRAFT_308721</name>
</gene>
<proteinExistence type="predicted"/>